<comment type="caution">
    <text evidence="2">The sequence shown here is derived from an EMBL/GenBank/DDBJ whole genome shotgun (WGS) entry which is preliminary data.</text>
</comment>
<feature type="region of interest" description="Disordered" evidence="1">
    <location>
        <begin position="141"/>
        <end position="160"/>
    </location>
</feature>
<reference evidence="2" key="1">
    <citation type="submission" date="2020-08" db="EMBL/GenBank/DDBJ databases">
        <title>Spodoptera exigua strain:BAW_Kor-Di-RS1 Genome sequencing and assembly.</title>
        <authorList>
            <person name="Kim J."/>
            <person name="Nam H.Y."/>
            <person name="Kwon M."/>
            <person name="Choi J.H."/>
            <person name="Cho S.R."/>
            <person name="Kim G.-H."/>
        </authorList>
    </citation>
    <scope>NUCLEOTIDE SEQUENCE</scope>
    <source>
        <strain evidence="2">BAW_Kor-Di-RS1</strain>
        <tissue evidence="2">Whole-body</tissue>
    </source>
</reference>
<protein>
    <submittedName>
        <fullName evidence="2">Uncharacterized protein</fullName>
    </submittedName>
</protein>
<gene>
    <name evidence="2" type="ORF">HW555_005121</name>
</gene>
<evidence type="ECO:0000256" key="1">
    <source>
        <dbReference type="SAM" id="MobiDB-lite"/>
    </source>
</evidence>
<dbReference type="Proteomes" id="UP000648187">
    <property type="component" value="Unassembled WGS sequence"/>
</dbReference>
<evidence type="ECO:0000313" key="3">
    <source>
        <dbReference type="Proteomes" id="UP000648187"/>
    </source>
</evidence>
<accession>A0A835GJV0</accession>
<sequence>MLIKNTKHFSEFVIHYVAYLGPKAFHIGRHTIASSVRSVLIFSATLVVVSNQQVPKSADGECPLQDNPSTINGKVVHNITRATSCVNGRRMAGCCVARGSCNFTTAHVDLTLYGPPGFRMFCHDVCCPLKYILPISLPSNSTGSNSDDDNDLDSDSDEID</sequence>
<proteinExistence type="predicted"/>
<organism evidence="2 3">
    <name type="scientific">Spodoptera exigua</name>
    <name type="common">Beet armyworm</name>
    <name type="synonym">Noctua fulgens</name>
    <dbReference type="NCBI Taxonomy" id="7107"/>
    <lineage>
        <taxon>Eukaryota</taxon>
        <taxon>Metazoa</taxon>
        <taxon>Ecdysozoa</taxon>
        <taxon>Arthropoda</taxon>
        <taxon>Hexapoda</taxon>
        <taxon>Insecta</taxon>
        <taxon>Pterygota</taxon>
        <taxon>Neoptera</taxon>
        <taxon>Endopterygota</taxon>
        <taxon>Lepidoptera</taxon>
        <taxon>Glossata</taxon>
        <taxon>Ditrysia</taxon>
        <taxon>Noctuoidea</taxon>
        <taxon>Noctuidae</taxon>
        <taxon>Amphipyrinae</taxon>
        <taxon>Spodoptera</taxon>
    </lineage>
</organism>
<name>A0A835GJV0_SPOEX</name>
<evidence type="ECO:0000313" key="2">
    <source>
        <dbReference type="EMBL" id="KAF9417976.1"/>
    </source>
</evidence>
<feature type="compositionally biased region" description="Acidic residues" evidence="1">
    <location>
        <begin position="146"/>
        <end position="160"/>
    </location>
</feature>
<dbReference type="AlphaFoldDB" id="A0A835GJV0"/>
<keyword evidence="3" id="KW-1185">Reference proteome</keyword>
<dbReference type="EMBL" id="JACKWZ010000063">
    <property type="protein sequence ID" value="KAF9417976.1"/>
    <property type="molecule type" value="Genomic_DNA"/>
</dbReference>